<protein>
    <submittedName>
        <fullName evidence="2">Uncharacterized protein</fullName>
    </submittedName>
</protein>
<proteinExistence type="predicted"/>
<feature type="region of interest" description="Disordered" evidence="1">
    <location>
        <begin position="57"/>
        <end position="95"/>
    </location>
</feature>
<dbReference type="AlphaFoldDB" id="Q6LJT5"/>
<reference evidence="3" key="1">
    <citation type="journal article" date="2005" name="Science">
        <title>Life at depth: Photobacterium profundum genome sequence and expression analysis.</title>
        <authorList>
            <person name="Vezzi A."/>
            <person name="Campanaro S."/>
            <person name="D'Angelo M."/>
            <person name="Simonato F."/>
            <person name="Vitulo N."/>
            <person name="Lauro F.M."/>
            <person name="Cestaro A."/>
            <person name="Malacrida G."/>
            <person name="Simionati B."/>
            <person name="Cannata N."/>
            <person name="Romualdi C."/>
            <person name="Bartlett D.H."/>
            <person name="Valle G."/>
        </authorList>
    </citation>
    <scope>NUCLEOTIDE SEQUENCE [LARGE SCALE GENOMIC DNA]</scope>
    <source>
        <strain evidence="3">ATCC BAA-1253 / SS9</strain>
    </source>
</reference>
<keyword evidence="3" id="KW-1185">Reference proteome</keyword>
<dbReference type="KEGG" id="ppr:PBPRB0572"/>
<accession>Q6LJT5</accession>
<sequence>MAREGCFHKKVWQPEGSQFVWQVPVDYVLKAKAEKKQIVDVMPEYLSVIGKLPELDFGGASGDSQSNNGGERSDGPGSEFNGPENTIIGLKNQNDIPVVTNPTDQIRVALASLDPNDDDHWTGGGLPSTSAVSKLTGFKVSRTDINEIAPNIQRNI</sequence>
<dbReference type="HOGENOM" id="CLU_1684944_0_0_6"/>
<dbReference type="EMBL" id="CR378676">
    <property type="protein sequence ID" value="CAG22445.1"/>
    <property type="molecule type" value="Genomic_DNA"/>
</dbReference>
<evidence type="ECO:0000313" key="2">
    <source>
        <dbReference type="EMBL" id="CAG22445.1"/>
    </source>
</evidence>
<dbReference type="Proteomes" id="UP000000593">
    <property type="component" value="Chromosome 2"/>
</dbReference>
<evidence type="ECO:0000256" key="1">
    <source>
        <dbReference type="SAM" id="MobiDB-lite"/>
    </source>
</evidence>
<dbReference type="STRING" id="298386.PBPRB0572"/>
<gene>
    <name evidence="2" type="ordered locus">PBPRB0572</name>
</gene>
<name>Q6LJT5_PHOPR</name>
<evidence type="ECO:0000313" key="3">
    <source>
        <dbReference type="Proteomes" id="UP000000593"/>
    </source>
</evidence>
<organism evidence="2 3">
    <name type="scientific">Photobacterium profundum (strain SS9)</name>
    <dbReference type="NCBI Taxonomy" id="298386"/>
    <lineage>
        <taxon>Bacteria</taxon>
        <taxon>Pseudomonadati</taxon>
        <taxon>Pseudomonadota</taxon>
        <taxon>Gammaproteobacteria</taxon>
        <taxon>Vibrionales</taxon>
        <taxon>Vibrionaceae</taxon>
        <taxon>Photobacterium</taxon>
    </lineage>
</organism>